<dbReference type="AlphaFoldDB" id="A0AA35YFX1"/>
<dbReference type="Pfam" id="PF13639">
    <property type="entry name" value="zf-RING_2"/>
    <property type="match status" value="1"/>
</dbReference>
<sequence length="172" mass="19318">MDAGEPSYITSDTPNTEGGFTYGLGFIFVVLFLLIILSYASYIYNRNRRSQSQLPPMITSFDTTTDSNYDEYHFIRLSQGLDEYVLATFRTFLYSEVVMLLNGETNTANHADDCGSAGCSVCLEDYKPADVIRLLPKCGHMFHVSCVDTWLRVHPTCPVCRNSPLPTPMDLT</sequence>
<evidence type="ECO:0000256" key="1">
    <source>
        <dbReference type="PROSITE-ProRule" id="PRU00175"/>
    </source>
</evidence>
<dbReference type="PANTHER" id="PTHR46719">
    <property type="entry name" value="TRANSCRIPTION FACTOR C2H2 FAMILY-RELATED"/>
    <property type="match status" value="1"/>
</dbReference>
<accession>A0AA35YFX1</accession>
<dbReference type="Gene3D" id="3.30.40.10">
    <property type="entry name" value="Zinc/RING finger domain, C3HC4 (zinc finger)"/>
    <property type="match status" value="1"/>
</dbReference>
<keyword evidence="1" id="KW-0862">Zinc</keyword>
<gene>
    <name evidence="4" type="ORF">LSALG_LOCUS13375</name>
</gene>
<dbReference type="SUPFAM" id="SSF57850">
    <property type="entry name" value="RING/U-box"/>
    <property type="match status" value="1"/>
</dbReference>
<reference evidence="4" key="1">
    <citation type="submission" date="2023-04" db="EMBL/GenBank/DDBJ databases">
        <authorList>
            <person name="Vijverberg K."/>
            <person name="Xiong W."/>
            <person name="Schranz E."/>
        </authorList>
    </citation>
    <scope>NUCLEOTIDE SEQUENCE</scope>
</reference>
<evidence type="ECO:0000259" key="3">
    <source>
        <dbReference type="PROSITE" id="PS50089"/>
    </source>
</evidence>
<dbReference type="CDD" id="cd16461">
    <property type="entry name" value="RING-H2_EL5-like"/>
    <property type="match status" value="1"/>
</dbReference>
<dbReference type="Proteomes" id="UP001177003">
    <property type="component" value="Chromosome 2"/>
</dbReference>
<dbReference type="InterPro" id="IPR045899">
    <property type="entry name" value="ATL71-like"/>
</dbReference>
<feature type="transmembrane region" description="Helical" evidence="2">
    <location>
        <begin position="20"/>
        <end position="44"/>
    </location>
</feature>
<proteinExistence type="predicted"/>
<name>A0AA35YFX1_LACSI</name>
<keyword evidence="2" id="KW-1133">Transmembrane helix</keyword>
<keyword evidence="2" id="KW-0472">Membrane</keyword>
<evidence type="ECO:0000313" key="5">
    <source>
        <dbReference type="Proteomes" id="UP001177003"/>
    </source>
</evidence>
<keyword evidence="1" id="KW-0863">Zinc-finger</keyword>
<dbReference type="InterPro" id="IPR013083">
    <property type="entry name" value="Znf_RING/FYVE/PHD"/>
</dbReference>
<dbReference type="SMART" id="SM00184">
    <property type="entry name" value="RING"/>
    <property type="match status" value="1"/>
</dbReference>
<organism evidence="4 5">
    <name type="scientific">Lactuca saligna</name>
    <name type="common">Willowleaf lettuce</name>
    <dbReference type="NCBI Taxonomy" id="75948"/>
    <lineage>
        <taxon>Eukaryota</taxon>
        <taxon>Viridiplantae</taxon>
        <taxon>Streptophyta</taxon>
        <taxon>Embryophyta</taxon>
        <taxon>Tracheophyta</taxon>
        <taxon>Spermatophyta</taxon>
        <taxon>Magnoliopsida</taxon>
        <taxon>eudicotyledons</taxon>
        <taxon>Gunneridae</taxon>
        <taxon>Pentapetalae</taxon>
        <taxon>asterids</taxon>
        <taxon>campanulids</taxon>
        <taxon>Asterales</taxon>
        <taxon>Asteraceae</taxon>
        <taxon>Cichorioideae</taxon>
        <taxon>Cichorieae</taxon>
        <taxon>Lactucinae</taxon>
        <taxon>Lactuca</taxon>
    </lineage>
</organism>
<dbReference type="PROSITE" id="PS50089">
    <property type="entry name" value="ZF_RING_2"/>
    <property type="match status" value="1"/>
</dbReference>
<feature type="domain" description="RING-type" evidence="3">
    <location>
        <begin position="119"/>
        <end position="161"/>
    </location>
</feature>
<evidence type="ECO:0000256" key="2">
    <source>
        <dbReference type="SAM" id="Phobius"/>
    </source>
</evidence>
<keyword evidence="1" id="KW-0479">Metal-binding</keyword>
<dbReference type="InterPro" id="IPR001841">
    <property type="entry name" value="Znf_RING"/>
</dbReference>
<protein>
    <recommendedName>
        <fullName evidence="3">RING-type domain-containing protein</fullName>
    </recommendedName>
</protein>
<dbReference type="GO" id="GO:0008270">
    <property type="term" value="F:zinc ion binding"/>
    <property type="evidence" value="ECO:0007669"/>
    <property type="project" value="UniProtKB-KW"/>
</dbReference>
<dbReference type="PANTHER" id="PTHR46719:SF24">
    <property type="entry name" value="ZINC FINGER, RING_FYVE_PHD-TYPE-RELATED"/>
    <property type="match status" value="1"/>
</dbReference>
<dbReference type="EMBL" id="OX465078">
    <property type="protein sequence ID" value="CAI9273211.1"/>
    <property type="molecule type" value="Genomic_DNA"/>
</dbReference>
<keyword evidence="2" id="KW-0812">Transmembrane</keyword>
<evidence type="ECO:0000313" key="4">
    <source>
        <dbReference type="EMBL" id="CAI9273211.1"/>
    </source>
</evidence>
<keyword evidence="5" id="KW-1185">Reference proteome</keyword>